<dbReference type="EMBL" id="LNAM01000060">
    <property type="protein sequence ID" value="KSV59991.1"/>
    <property type="molecule type" value="Genomic_DNA"/>
</dbReference>
<sequence>MDEEGYVRFLESQGLSLNGINTRKSKANDVMDIIGKDLDVIVADDEEMYRAIIELQKVDDPAHTPGQNALRKYYAFRNGKEFPRVADYERTRK</sequence>
<dbReference type="AlphaFoldDB" id="A0A0V8QHF6"/>
<dbReference type="RefSeq" id="WP_058351781.1">
    <property type="nucleotide sequence ID" value="NZ_CABMMD010000060.1"/>
</dbReference>
<organism evidence="1 2">
    <name type="scientific">Acetivibrio ethanolgignens</name>
    <dbReference type="NCBI Taxonomy" id="290052"/>
    <lineage>
        <taxon>Bacteria</taxon>
        <taxon>Bacillati</taxon>
        <taxon>Bacillota</taxon>
        <taxon>Clostridia</taxon>
        <taxon>Eubacteriales</taxon>
        <taxon>Oscillospiraceae</taxon>
        <taxon>Acetivibrio</taxon>
    </lineage>
</organism>
<keyword evidence="2" id="KW-1185">Reference proteome</keyword>
<reference evidence="1 2" key="1">
    <citation type="submission" date="2015-11" db="EMBL/GenBank/DDBJ databases">
        <title>Butyribacter intestini gen. nov., sp. nov., a butyric acid-producing bacterium of the family Lachnospiraceae isolated from the human faeces.</title>
        <authorList>
            <person name="Zou Y."/>
            <person name="Xue W."/>
            <person name="Luo G."/>
            <person name="Lv M."/>
        </authorList>
    </citation>
    <scope>NUCLEOTIDE SEQUENCE [LARGE SCALE GENOMIC DNA]</scope>
    <source>
        <strain evidence="1 2">ACET-33324</strain>
    </source>
</reference>
<protein>
    <submittedName>
        <fullName evidence="1">Uncharacterized protein</fullName>
    </submittedName>
</protein>
<evidence type="ECO:0000313" key="2">
    <source>
        <dbReference type="Proteomes" id="UP000054874"/>
    </source>
</evidence>
<dbReference type="Proteomes" id="UP000054874">
    <property type="component" value="Unassembled WGS sequence"/>
</dbReference>
<evidence type="ECO:0000313" key="1">
    <source>
        <dbReference type="EMBL" id="KSV59991.1"/>
    </source>
</evidence>
<accession>A0A0V8QHF6</accession>
<dbReference type="OrthoDB" id="2879615at2"/>
<gene>
    <name evidence="1" type="ORF">ASU35_17620</name>
</gene>
<proteinExistence type="predicted"/>
<name>A0A0V8QHF6_9FIRM</name>
<comment type="caution">
    <text evidence="1">The sequence shown here is derived from an EMBL/GenBank/DDBJ whole genome shotgun (WGS) entry which is preliminary data.</text>
</comment>